<feature type="region of interest" description="Disordered" evidence="1">
    <location>
        <begin position="27"/>
        <end position="51"/>
    </location>
</feature>
<comment type="caution">
    <text evidence="2">The sequence shown here is derived from an EMBL/GenBank/DDBJ whole genome shotgun (WGS) entry which is preliminary data.</text>
</comment>
<accession>A0A150QUA6</accession>
<dbReference type="AlphaFoldDB" id="A0A150QUA6"/>
<name>A0A150QUA6_SORCE</name>
<dbReference type="EMBL" id="JEMA01000327">
    <property type="protein sequence ID" value="KYF71564.1"/>
    <property type="molecule type" value="Genomic_DNA"/>
</dbReference>
<evidence type="ECO:0000256" key="1">
    <source>
        <dbReference type="SAM" id="MobiDB-lite"/>
    </source>
</evidence>
<organism evidence="2 3">
    <name type="scientific">Sorangium cellulosum</name>
    <name type="common">Polyangium cellulosum</name>
    <dbReference type="NCBI Taxonomy" id="56"/>
    <lineage>
        <taxon>Bacteria</taxon>
        <taxon>Pseudomonadati</taxon>
        <taxon>Myxococcota</taxon>
        <taxon>Polyangia</taxon>
        <taxon>Polyangiales</taxon>
        <taxon>Polyangiaceae</taxon>
        <taxon>Sorangium</taxon>
    </lineage>
</organism>
<dbReference type="PROSITE" id="PS51257">
    <property type="entry name" value="PROKAR_LIPOPROTEIN"/>
    <property type="match status" value="1"/>
</dbReference>
<gene>
    <name evidence="2" type="ORF">BE15_35570</name>
</gene>
<dbReference type="Proteomes" id="UP000075260">
    <property type="component" value="Unassembled WGS sequence"/>
</dbReference>
<sequence>MQPWKGVVPAGVAGALLALIGCADLDPPGRAADDEPPGAAEGGDEALGEGSAEATATGRCLVTGCSRQLCAEKPTTTTCEWREAYACYASYGVCERDAAGQCGWRPTPELAACLRARR</sequence>
<evidence type="ECO:0000313" key="3">
    <source>
        <dbReference type="Proteomes" id="UP000075260"/>
    </source>
</evidence>
<reference evidence="2 3" key="1">
    <citation type="submission" date="2014-02" db="EMBL/GenBank/DDBJ databases">
        <title>The small core and large imbalanced accessory genome model reveals a collaborative survival strategy of Sorangium cellulosum strains in nature.</title>
        <authorList>
            <person name="Han K."/>
            <person name="Peng R."/>
            <person name="Blom J."/>
            <person name="Li Y.-Z."/>
        </authorList>
    </citation>
    <scope>NUCLEOTIDE SEQUENCE [LARGE SCALE GENOMIC DNA]</scope>
    <source>
        <strain evidence="2 3">So0008-312</strain>
    </source>
</reference>
<proteinExistence type="predicted"/>
<evidence type="ECO:0000313" key="2">
    <source>
        <dbReference type="EMBL" id="KYF71564.1"/>
    </source>
</evidence>
<protein>
    <submittedName>
        <fullName evidence="2">Uncharacterized protein</fullName>
    </submittedName>
</protein>